<organism evidence="3 5">
    <name type="scientific">Ustilago bromivora</name>
    <dbReference type="NCBI Taxonomy" id="307758"/>
    <lineage>
        <taxon>Eukaryota</taxon>
        <taxon>Fungi</taxon>
        <taxon>Dikarya</taxon>
        <taxon>Basidiomycota</taxon>
        <taxon>Ustilaginomycotina</taxon>
        <taxon>Ustilaginomycetes</taxon>
        <taxon>Ustilaginales</taxon>
        <taxon>Ustilaginaceae</taxon>
        <taxon>Ustilago</taxon>
    </lineage>
</organism>
<sequence length="194" mass="19092">MKFSLIPVVLVAAFAASGAVAQDSAAPSSSVSSSVSSSMSSSASGSVPTSMSSSAMSGGSGGEGGATVCTVLGGEPRAQPAGCPYSSTTTPSYDLSSLISYFIGGYTRGPEGKSPDEVANEMAGSVLKYYPTLTTPKSDLQKSFAEAISATINAIADGKLQASDLAPASRAVPENLLQYGVAAAAIVAAGAFAL</sequence>
<keyword evidence="2" id="KW-0732">Signal</keyword>
<protein>
    <submittedName>
        <fullName evidence="3">Uncharacterized protein</fullName>
    </submittedName>
</protein>
<reference evidence="3" key="2">
    <citation type="submission" date="2016-04" db="EMBL/GenBank/DDBJ databases">
        <authorList>
            <person name="Evans L.H."/>
            <person name="Alamgir A."/>
            <person name="Owens N."/>
            <person name="Weber N.D."/>
            <person name="Virtaneva K."/>
            <person name="Barbian K."/>
            <person name="Babar A."/>
            <person name="Rosenke K."/>
        </authorList>
    </citation>
    <scope>NUCLEOTIDE SEQUENCE</scope>
    <source>
        <strain evidence="3">UB2112</strain>
    </source>
</reference>
<accession>A0A1K0G9Q7</accession>
<gene>
    <name evidence="4" type="ORF">UBRO2_02140</name>
    <name evidence="3" type="ORF">UBRO_05809</name>
</gene>
<dbReference type="EMBL" id="ULHB01000031">
    <property type="protein sequence ID" value="SYW77948.1"/>
    <property type="molecule type" value="Genomic_DNA"/>
</dbReference>
<evidence type="ECO:0000256" key="1">
    <source>
        <dbReference type="SAM" id="MobiDB-lite"/>
    </source>
</evidence>
<dbReference type="Proteomes" id="UP000658997">
    <property type="component" value="Unassembled WGS sequence"/>
</dbReference>
<keyword evidence="6" id="KW-1185">Reference proteome</keyword>
<evidence type="ECO:0000313" key="6">
    <source>
        <dbReference type="Proteomes" id="UP000658997"/>
    </source>
</evidence>
<name>A0A1K0G9Q7_9BASI</name>
<dbReference type="AlphaFoldDB" id="A0A1K0G9Q7"/>
<dbReference type="EMBL" id="LT558130">
    <property type="protein sequence ID" value="SAM84537.1"/>
    <property type="molecule type" value="Genomic_DNA"/>
</dbReference>
<dbReference type="OrthoDB" id="3360074at2759"/>
<proteinExistence type="predicted"/>
<evidence type="ECO:0000256" key="2">
    <source>
        <dbReference type="SAM" id="SignalP"/>
    </source>
</evidence>
<feature type="chain" id="PRO_5038218786" evidence="2">
    <location>
        <begin position="22"/>
        <end position="194"/>
    </location>
</feature>
<evidence type="ECO:0000313" key="4">
    <source>
        <dbReference type="EMBL" id="SYW77948.1"/>
    </source>
</evidence>
<feature type="compositionally biased region" description="Low complexity" evidence="1">
    <location>
        <begin position="25"/>
        <end position="57"/>
    </location>
</feature>
<reference evidence="5" key="1">
    <citation type="submission" date="2016-04" db="EMBL/GenBank/DDBJ databases">
        <authorList>
            <person name="Guldener U."/>
            <person name="Guldener U."/>
        </authorList>
    </citation>
    <scope>NUCLEOTIDE SEQUENCE [LARGE SCALE GENOMIC DNA]</scope>
    <source>
        <strain evidence="5">UB2112</strain>
    </source>
</reference>
<evidence type="ECO:0000313" key="3">
    <source>
        <dbReference type="EMBL" id="SAM84537.1"/>
    </source>
</evidence>
<dbReference type="Proteomes" id="UP000179920">
    <property type="component" value="Chromosome XIV"/>
</dbReference>
<feature type="region of interest" description="Disordered" evidence="1">
    <location>
        <begin position="25"/>
        <end position="60"/>
    </location>
</feature>
<feature type="signal peptide" evidence="2">
    <location>
        <begin position="1"/>
        <end position="21"/>
    </location>
</feature>
<reference evidence="4" key="3">
    <citation type="submission" date="2018-08" db="EMBL/GenBank/DDBJ databases">
        <authorList>
            <person name="Guldener U."/>
        </authorList>
    </citation>
    <scope>NUCLEOTIDE SEQUENCE</scope>
    <source>
        <strain evidence="4">UB2</strain>
    </source>
</reference>
<evidence type="ECO:0000313" key="5">
    <source>
        <dbReference type="Proteomes" id="UP000179920"/>
    </source>
</evidence>